<feature type="region of interest" description="Disordered" evidence="1">
    <location>
        <begin position="108"/>
        <end position="152"/>
    </location>
</feature>
<name>A0A1D1XTM8_9ARAE</name>
<dbReference type="InterPro" id="IPR001005">
    <property type="entry name" value="SANT/Myb"/>
</dbReference>
<reference evidence="3" key="1">
    <citation type="submission" date="2015-07" db="EMBL/GenBank/DDBJ databases">
        <title>Transcriptome Assembly of Anthurium amnicola.</title>
        <authorList>
            <person name="Suzuki J."/>
        </authorList>
    </citation>
    <scope>NUCLEOTIDE SEQUENCE</scope>
</reference>
<dbReference type="SMART" id="SM00717">
    <property type="entry name" value="SANT"/>
    <property type="match status" value="1"/>
</dbReference>
<feature type="compositionally biased region" description="Basic and acidic residues" evidence="1">
    <location>
        <begin position="108"/>
        <end position="122"/>
    </location>
</feature>
<dbReference type="AlphaFoldDB" id="A0A1D1XTM8"/>
<dbReference type="PANTHER" id="PTHR14000:SF1">
    <property type="entry name" value="HISTONE H2A DEUBIQUITINASE (DUF3755)"/>
    <property type="match status" value="1"/>
</dbReference>
<dbReference type="Pfam" id="PF12579">
    <property type="entry name" value="DUF3755"/>
    <property type="match status" value="1"/>
</dbReference>
<feature type="region of interest" description="Disordered" evidence="1">
    <location>
        <begin position="1"/>
        <end position="52"/>
    </location>
</feature>
<dbReference type="CDD" id="cd00167">
    <property type="entry name" value="SANT"/>
    <property type="match status" value="1"/>
</dbReference>
<evidence type="ECO:0000259" key="2">
    <source>
        <dbReference type="SMART" id="SM00717"/>
    </source>
</evidence>
<gene>
    <name evidence="3" type="primary">MYSM1_9</name>
    <name evidence="3" type="ORF">g.125522</name>
</gene>
<sequence length="253" mass="27513">MAASANPCGNQDAAHGPSSFHGSGGDEAGGNPSNGHSTAPLPDNSASAQALKHNPGLAVEWTPDEQSILEEGLSKYTSEPSIVRYAKIAMQLHDKTVRDVALRCKWMNKKESGKRKKDDHNLSKKHNKKGVSDPSAKASAQLAARPSVPPYPLPMLPIDNDDEVSYKAIGGTTGQLLEQNAQHFRQISANLSSYQVQESINLFCQIQENILTILNDMNEMPNVMKQMPPLPVKLNEELANSILPHRTSMPMQS</sequence>
<feature type="domain" description="Myb-like" evidence="2">
    <location>
        <begin position="57"/>
        <end position="110"/>
    </location>
</feature>
<evidence type="ECO:0000256" key="1">
    <source>
        <dbReference type="SAM" id="MobiDB-lite"/>
    </source>
</evidence>
<dbReference type="PANTHER" id="PTHR14000">
    <property type="entry name" value="FINGER CCCH DOMAIN PROTEIN, PUTATIVE (DUF3755)-RELATED"/>
    <property type="match status" value="1"/>
</dbReference>
<accession>A0A1D1XTM8</accession>
<dbReference type="InterPro" id="IPR022228">
    <property type="entry name" value="DUF3755"/>
</dbReference>
<dbReference type="Gene3D" id="1.10.10.60">
    <property type="entry name" value="Homeodomain-like"/>
    <property type="match status" value="1"/>
</dbReference>
<dbReference type="EMBL" id="GDJX01022201">
    <property type="protein sequence ID" value="JAT45735.1"/>
    <property type="molecule type" value="Transcribed_RNA"/>
</dbReference>
<evidence type="ECO:0000313" key="3">
    <source>
        <dbReference type="EMBL" id="JAT45735.1"/>
    </source>
</evidence>
<protein>
    <submittedName>
        <fullName evidence="3">Histone H2A deubiquitinase MYSM1</fullName>
    </submittedName>
</protein>
<proteinExistence type="predicted"/>
<organism evidence="3">
    <name type="scientific">Anthurium amnicola</name>
    <dbReference type="NCBI Taxonomy" id="1678845"/>
    <lineage>
        <taxon>Eukaryota</taxon>
        <taxon>Viridiplantae</taxon>
        <taxon>Streptophyta</taxon>
        <taxon>Embryophyta</taxon>
        <taxon>Tracheophyta</taxon>
        <taxon>Spermatophyta</taxon>
        <taxon>Magnoliopsida</taxon>
        <taxon>Liliopsida</taxon>
        <taxon>Araceae</taxon>
        <taxon>Pothoideae</taxon>
        <taxon>Potheae</taxon>
        <taxon>Anthurium</taxon>
    </lineage>
</organism>